<evidence type="ECO:0000313" key="1">
    <source>
        <dbReference type="EMBL" id="KFD55381.1"/>
    </source>
</evidence>
<proteinExistence type="predicted"/>
<reference evidence="2 3" key="1">
    <citation type="journal article" date="2014" name="Nat. Genet.">
        <title>Genome and transcriptome of the porcine whipworm Trichuris suis.</title>
        <authorList>
            <person name="Jex A.R."/>
            <person name="Nejsum P."/>
            <person name="Schwarz E.M."/>
            <person name="Hu L."/>
            <person name="Young N.D."/>
            <person name="Hall R.S."/>
            <person name="Korhonen P.K."/>
            <person name="Liao S."/>
            <person name="Thamsborg S."/>
            <person name="Xia J."/>
            <person name="Xu P."/>
            <person name="Wang S."/>
            <person name="Scheerlinck J.P."/>
            <person name="Hofmann A."/>
            <person name="Sternberg P.W."/>
            <person name="Wang J."/>
            <person name="Gasser R.B."/>
        </authorList>
    </citation>
    <scope>NUCLEOTIDE SEQUENCE [LARGE SCALE GENOMIC DNA]</scope>
    <source>
        <strain evidence="2">DCEP-RM93F</strain>
        <strain evidence="1">DCEP-RM93M</strain>
    </source>
</reference>
<accession>A0A085NGV7</accession>
<dbReference type="Proteomes" id="UP000030758">
    <property type="component" value="Unassembled WGS sequence"/>
</dbReference>
<protein>
    <submittedName>
        <fullName evidence="2">Uncharacterized protein</fullName>
    </submittedName>
</protein>
<organism evidence="2">
    <name type="scientific">Trichuris suis</name>
    <name type="common">pig whipworm</name>
    <dbReference type="NCBI Taxonomy" id="68888"/>
    <lineage>
        <taxon>Eukaryota</taxon>
        <taxon>Metazoa</taxon>
        <taxon>Ecdysozoa</taxon>
        <taxon>Nematoda</taxon>
        <taxon>Enoplea</taxon>
        <taxon>Dorylaimia</taxon>
        <taxon>Trichinellida</taxon>
        <taxon>Trichuridae</taxon>
        <taxon>Trichuris</taxon>
    </lineage>
</organism>
<name>A0A085NGV7_9BILA</name>
<keyword evidence="3" id="KW-1185">Reference proteome</keyword>
<dbReference type="Proteomes" id="UP000030764">
    <property type="component" value="Unassembled WGS sequence"/>
</dbReference>
<sequence>MNACNLSGISSQFLWRWHGVDIGILARELKSVCLSAMGMHPPLSSPQHRVVLGIQLRRHCIVTLSVPVAVAAQVFRHCPQKQQPLNLLAETAARRAVYDEVKSFSENDQNVGHGNGRPNCVCCNPVCNVLTIGFQILRYYIYPPEFVIGATPTCSSADMVVYECSVHLLLHCNENLMLIKLSGNRLIILRSKGHSRMDFQQTAI</sequence>
<evidence type="ECO:0000313" key="3">
    <source>
        <dbReference type="Proteomes" id="UP000030764"/>
    </source>
</evidence>
<dbReference type="EMBL" id="KL363200">
    <property type="protein sequence ID" value="KFD55381.1"/>
    <property type="molecule type" value="Genomic_DNA"/>
</dbReference>
<evidence type="ECO:0000313" key="2">
    <source>
        <dbReference type="EMBL" id="KFD68703.1"/>
    </source>
</evidence>
<dbReference type="EMBL" id="KL367502">
    <property type="protein sequence ID" value="KFD68703.1"/>
    <property type="molecule type" value="Genomic_DNA"/>
</dbReference>
<gene>
    <name evidence="1" type="ORF">M513_03721</name>
    <name evidence="2" type="ORF">M514_03721</name>
</gene>
<dbReference type="AlphaFoldDB" id="A0A085NGV7"/>